<name>A0A1H8A603_9SPHI</name>
<dbReference type="EMBL" id="FOCL01000001">
    <property type="protein sequence ID" value="SEM66130.1"/>
    <property type="molecule type" value="Genomic_DNA"/>
</dbReference>
<sequence length="184" mass="19651">MGTYSGVVLTGLSHDDGAENAAGVAELAYLLRYGDILTLQEATIGTTAASILTISATHVMKTGKAPIPVETIYEKSDFEAAMEGEVYSHMFNPKVTIFMAQPTIDNVGGFSSLKNSRLVLLMRRPGDTTNFYQVGSKFLPAKIMTGSVKFGKGPTGEPGVTFTIEAHNPQPFFYYTGTLPVTGA</sequence>
<evidence type="ECO:0000313" key="2">
    <source>
        <dbReference type="Proteomes" id="UP000198942"/>
    </source>
</evidence>
<dbReference type="STRING" id="551995.SAMN05192574_101377"/>
<keyword evidence="2" id="KW-1185">Reference proteome</keyword>
<accession>A0A1H8A603</accession>
<protein>
    <submittedName>
        <fullName evidence="1">Uncharacterized protein</fullName>
    </submittedName>
</protein>
<proteinExistence type="predicted"/>
<dbReference type="AlphaFoldDB" id="A0A1H8A603"/>
<evidence type="ECO:0000313" key="1">
    <source>
        <dbReference type="EMBL" id="SEM66130.1"/>
    </source>
</evidence>
<organism evidence="1 2">
    <name type="scientific">Mucilaginibacter gossypiicola</name>
    <dbReference type="NCBI Taxonomy" id="551995"/>
    <lineage>
        <taxon>Bacteria</taxon>
        <taxon>Pseudomonadati</taxon>
        <taxon>Bacteroidota</taxon>
        <taxon>Sphingobacteriia</taxon>
        <taxon>Sphingobacteriales</taxon>
        <taxon>Sphingobacteriaceae</taxon>
        <taxon>Mucilaginibacter</taxon>
    </lineage>
</organism>
<reference evidence="2" key="1">
    <citation type="submission" date="2016-10" db="EMBL/GenBank/DDBJ databases">
        <authorList>
            <person name="Varghese N."/>
            <person name="Submissions S."/>
        </authorList>
    </citation>
    <scope>NUCLEOTIDE SEQUENCE [LARGE SCALE GENOMIC DNA]</scope>
    <source>
        <strain evidence="2">Gh-48</strain>
    </source>
</reference>
<dbReference type="Proteomes" id="UP000198942">
    <property type="component" value="Unassembled WGS sequence"/>
</dbReference>
<dbReference type="RefSeq" id="WP_091206851.1">
    <property type="nucleotide sequence ID" value="NZ_FOCL01000001.1"/>
</dbReference>
<gene>
    <name evidence="1" type="ORF">SAMN05192574_101377</name>
</gene>